<sequence length="199" mass="23154">MNAWGHFKTITSHKFLVMKYCFKVGLYKQGFLHDLSKYSPTEFMVGAKYYQGTRSPNNAEREATGVSTSWLHHKGRNKHHFEYWVDYGIGAEHVLAGMPMPRKYIAEMIMDRISASRIYHPETYTDASPLEYFLKGKDRLWFIHPDTSAQIEYLLRMLAVKGEEKTLWYIKHVYLKNKGRFGGSGSTYVSPERGLPTQK</sequence>
<dbReference type="EMBL" id="VUMS01000012">
    <property type="protein sequence ID" value="MST66660.1"/>
    <property type="molecule type" value="Genomic_DNA"/>
</dbReference>
<evidence type="ECO:0000313" key="2">
    <source>
        <dbReference type="Proteomes" id="UP000440513"/>
    </source>
</evidence>
<dbReference type="Proteomes" id="UP000440513">
    <property type="component" value="Unassembled WGS sequence"/>
</dbReference>
<name>A0A7X2P353_9FIRM</name>
<dbReference type="AlphaFoldDB" id="A0A7X2P353"/>
<evidence type="ECO:0000313" key="1">
    <source>
        <dbReference type="EMBL" id="MST66660.1"/>
    </source>
</evidence>
<dbReference type="RefSeq" id="WP_154432266.1">
    <property type="nucleotide sequence ID" value="NZ_VUMS01000012.1"/>
</dbReference>
<comment type="caution">
    <text evidence="1">The sequence shown here is derived from an EMBL/GenBank/DDBJ whole genome shotgun (WGS) entry which is preliminary data.</text>
</comment>
<dbReference type="Pfam" id="PF18907">
    <property type="entry name" value="DUF5662"/>
    <property type="match status" value="1"/>
</dbReference>
<protein>
    <submittedName>
        <fullName evidence="1">Catalase</fullName>
    </submittedName>
</protein>
<keyword evidence="2" id="KW-1185">Reference proteome</keyword>
<proteinExistence type="predicted"/>
<gene>
    <name evidence="1" type="ORF">FYJ57_07900</name>
</gene>
<accession>A0A7X2P353</accession>
<organism evidence="1 2">
    <name type="scientific">Oliverpabstia intestinalis</name>
    <dbReference type="NCBI Taxonomy" id="2606633"/>
    <lineage>
        <taxon>Bacteria</taxon>
        <taxon>Bacillati</taxon>
        <taxon>Bacillota</taxon>
        <taxon>Clostridia</taxon>
        <taxon>Lachnospirales</taxon>
        <taxon>Lachnospiraceae</taxon>
        <taxon>Oliverpabstia</taxon>
    </lineage>
</organism>
<dbReference type="InterPro" id="IPR043721">
    <property type="entry name" value="DUF5662"/>
</dbReference>
<reference evidence="1 2" key="1">
    <citation type="submission" date="2019-08" db="EMBL/GenBank/DDBJ databases">
        <title>In-depth cultivation of the pig gut microbiome towards novel bacterial diversity and tailored functional studies.</title>
        <authorList>
            <person name="Wylensek D."/>
            <person name="Hitch T.C.A."/>
            <person name="Clavel T."/>
        </authorList>
    </citation>
    <scope>NUCLEOTIDE SEQUENCE [LARGE SCALE GENOMIC DNA]</scope>
    <source>
        <strain evidence="1 2">BSM-380-WT-5A</strain>
    </source>
</reference>